<reference evidence="12" key="2">
    <citation type="submission" date="2025-09" db="UniProtKB">
        <authorList>
            <consortium name="Ensembl"/>
        </authorList>
    </citation>
    <scope>IDENTIFICATION</scope>
</reference>
<evidence type="ECO:0000259" key="11">
    <source>
        <dbReference type="PROSITE" id="PS50189"/>
    </source>
</evidence>
<keyword evidence="4" id="KW-0483">Metalloprotease inhibitor</keyword>
<evidence type="ECO:0000256" key="4">
    <source>
        <dbReference type="ARBA" id="ARBA00022608"/>
    </source>
</evidence>
<dbReference type="SMART" id="SM00206">
    <property type="entry name" value="NTR"/>
    <property type="match status" value="1"/>
</dbReference>
<feature type="binding site" evidence="8">
    <location>
        <position position="43"/>
    </location>
    <ligand>
        <name>Zn(2+)</name>
        <dbReference type="ChEBI" id="CHEBI:29105"/>
        <note>ligand shared with metalloproteinase partner</note>
    </ligand>
</feature>
<dbReference type="AlphaFoldDB" id="A0A8C0JLR8"/>
<dbReference type="SUPFAM" id="SSF50242">
    <property type="entry name" value="TIMP-like"/>
    <property type="match status" value="1"/>
</dbReference>
<feature type="chain" id="PRO_5034464228" evidence="10">
    <location>
        <begin position="43"/>
        <end position="231"/>
    </location>
</feature>
<dbReference type="Gene3D" id="3.90.370.10">
    <property type="entry name" value="Tissue inhibitor of metalloproteinase-1. Chain B, domain 1"/>
    <property type="match status" value="1"/>
</dbReference>
<dbReference type="GeneTree" id="ENSGT00940000165693"/>
<dbReference type="InterPro" id="IPR008993">
    <property type="entry name" value="TIMP-like_OB-fold"/>
</dbReference>
<evidence type="ECO:0000256" key="6">
    <source>
        <dbReference type="ARBA" id="ARBA00023157"/>
    </source>
</evidence>
<evidence type="ECO:0000256" key="8">
    <source>
        <dbReference type="PIRSR" id="PIRSR601820-1"/>
    </source>
</evidence>
<dbReference type="InterPro" id="IPR027465">
    <property type="entry name" value="TIMP_C"/>
</dbReference>
<organism evidence="12 13">
    <name type="scientific">Canis lupus dingo</name>
    <name type="common">dingo</name>
    <dbReference type="NCBI Taxonomy" id="286419"/>
    <lineage>
        <taxon>Eukaryota</taxon>
        <taxon>Metazoa</taxon>
        <taxon>Chordata</taxon>
        <taxon>Craniata</taxon>
        <taxon>Vertebrata</taxon>
        <taxon>Euteleostomi</taxon>
        <taxon>Mammalia</taxon>
        <taxon>Eutheria</taxon>
        <taxon>Laurasiatheria</taxon>
        <taxon>Carnivora</taxon>
        <taxon>Caniformia</taxon>
        <taxon>Canidae</taxon>
        <taxon>Canis</taxon>
    </lineage>
</organism>
<dbReference type="GO" id="GO:0051045">
    <property type="term" value="P:negative regulation of membrane protein ectodomain proteolysis"/>
    <property type="evidence" value="ECO:0007669"/>
    <property type="project" value="TreeGrafter"/>
</dbReference>
<dbReference type="Pfam" id="PF00965">
    <property type="entry name" value="TIMP"/>
    <property type="match status" value="1"/>
</dbReference>
<keyword evidence="3" id="KW-0964">Secreted</keyword>
<feature type="disulfide bond" evidence="9">
    <location>
        <begin position="55"/>
        <end position="155"/>
    </location>
</feature>
<feature type="disulfide bond" evidence="9">
    <location>
        <begin position="162"/>
        <end position="169"/>
    </location>
</feature>
<dbReference type="GO" id="GO:0034097">
    <property type="term" value="P:response to cytokine"/>
    <property type="evidence" value="ECO:0007669"/>
    <property type="project" value="TreeGrafter"/>
</dbReference>
<dbReference type="PANTHER" id="PTHR11844:SF10">
    <property type="entry name" value="NTR DOMAIN-CONTAINING PROTEIN"/>
    <property type="match status" value="1"/>
</dbReference>
<dbReference type="CDD" id="cd03577">
    <property type="entry name" value="NTR_TIMP_like"/>
    <property type="match status" value="1"/>
</dbReference>
<feature type="domain" description="NTR" evidence="11">
    <location>
        <begin position="43"/>
        <end position="155"/>
    </location>
</feature>
<evidence type="ECO:0000256" key="10">
    <source>
        <dbReference type="SAM" id="SignalP"/>
    </source>
</evidence>
<keyword evidence="8" id="KW-0479">Metal-binding</keyword>
<dbReference type="GO" id="GO:0005615">
    <property type="term" value="C:extracellular space"/>
    <property type="evidence" value="ECO:0007669"/>
    <property type="project" value="TreeGrafter"/>
</dbReference>
<feature type="signal peptide" evidence="10">
    <location>
        <begin position="1"/>
        <end position="42"/>
    </location>
</feature>
<dbReference type="GO" id="GO:0031012">
    <property type="term" value="C:extracellular matrix"/>
    <property type="evidence" value="ECO:0007669"/>
    <property type="project" value="TreeGrafter"/>
</dbReference>
<dbReference type="GO" id="GO:0046872">
    <property type="term" value="F:metal ion binding"/>
    <property type="evidence" value="ECO:0007669"/>
    <property type="project" value="UniProtKB-KW"/>
</dbReference>
<evidence type="ECO:0000256" key="5">
    <source>
        <dbReference type="ARBA" id="ARBA00022690"/>
    </source>
</evidence>
<dbReference type="Ensembl" id="ENSCAFT00020003043.1">
    <property type="protein sequence ID" value="ENSCAFP00020002632.1"/>
    <property type="gene ID" value="ENSCAFG00020002217.1"/>
</dbReference>
<evidence type="ECO:0000313" key="13">
    <source>
        <dbReference type="Proteomes" id="UP000694391"/>
    </source>
</evidence>
<gene>
    <name evidence="12" type="primary">LOC112646682</name>
</gene>
<feature type="disulfide bond" evidence="9">
    <location>
        <begin position="43"/>
        <end position="102"/>
    </location>
</feature>
<dbReference type="GO" id="GO:0009725">
    <property type="term" value="P:response to hormone"/>
    <property type="evidence" value="ECO:0007669"/>
    <property type="project" value="TreeGrafter"/>
</dbReference>
<keyword evidence="10" id="KW-0732">Signal</keyword>
<sequence>PVLGVLQKLWYTSAQSDRVPTMDPSFLLAFPLLLALSTPCNACNCKIEHPQTYYCTSDIVILADILGPGNNTITRQGFRVLKAPRSTPRIHDIYSPISWKDCGYKLRTTQQSLLLIAGYLRGGTLRFTRCHLVYFWYRLTREQKRGFEGAYRTGCKCAIQPCLLCWHDCPQPDLGECVWKQKDCNYKIWEGNLSLYSMCVPTDTGVCKWTHIQKDYQYQASTPATSLFTRT</sequence>
<evidence type="ECO:0000256" key="3">
    <source>
        <dbReference type="ARBA" id="ARBA00022525"/>
    </source>
</evidence>
<keyword evidence="8" id="KW-0862">Zinc</keyword>
<feature type="disulfide bond" evidence="9">
    <location>
        <begin position="177"/>
        <end position="199"/>
    </location>
</feature>
<evidence type="ECO:0000256" key="7">
    <source>
        <dbReference type="ARBA" id="ARBA00023215"/>
    </source>
</evidence>
<evidence type="ECO:0000256" key="9">
    <source>
        <dbReference type="PIRSR" id="PIRSR601820-3"/>
    </source>
</evidence>
<proteinExistence type="inferred from homology"/>
<name>A0A8C0JLR8_CANLU</name>
<keyword evidence="7" id="KW-0481">Metalloenzyme inhibitor</keyword>
<keyword evidence="5" id="KW-0646">Protease inhibitor</keyword>
<comment type="subcellular location">
    <subcellularLocation>
        <location evidence="1">Secreted</location>
    </subcellularLocation>
</comment>
<dbReference type="InterPro" id="IPR001820">
    <property type="entry name" value="TIMP"/>
</dbReference>
<feature type="disulfide bond" evidence="9">
    <location>
        <begin position="157"/>
        <end position="207"/>
    </location>
</feature>
<reference evidence="12" key="1">
    <citation type="submission" date="2025-08" db="UniProtKB">
        <authorList>
            <consortium name="Ensembl"/>
        </authorList>
    </citation>
    <scope>IDENTIFICATION</scope>
</reference>
<evidence type="ECO:0000256" key="1">
    <source>
        <dbReference type="ARBA" id="ARBA00004613"/>
    </source>
</evidence>
<dbReference type="GO" id="GO:0002020">
    <property type="term" value="F:protease binding"/>
    <property type="evidence" value="ECO:0007669"/>
    <property type="project" value="TreeGrafter"/>
</dbReference>
<comment type="similarity">
    <text evidence="2">Belongs to the protease inhibitor I35 (TIMP) family.</text>
</comment>
<dbReference type="Proteomes" id="UP000694391">
    <property type="component" value="Unplaced"/>
</dbReference>
<accession>A0A8C0JLR8</accession>
<dbReference type="InterPro" id="IPR001134">
    <property type="entry name" value="Netrin_domain"/>
</dbReference>
<evidence type="ECO:0000313" key="12">
    <source>
        <dbReference type="Ensembl" id="ENSCAFP00020002632.1"/>
    </source>
</evidence>
<feature type="disulfide bond" evidence="9">
    <location>
        <begin position="45"/>
        <end position="130"/>
    </location>
</feature>
<dbReference type="PANTHER" id="PTHR11844">
    <property type="entry name" value="METALLOPROTEASE INHIBITOR"/>
    <property type="match status" value="1"/>
</dbReference>
<dbReference type="FunFam" id="3.90.370.10:FF:000004">
    <property type="entry name" value="Uncharacterized protein"/>
    <property type="match status" value="1"/>
</dbReference>
<keyword evidence="6 9" id="KW-1015">Disulfide bond</keyword>
<evidence type="ECO:0000256" key="2">
    <source>
        <dbReference type="ARBA" id="ARBA00011027"/>
    </source>
</evidence>
<protein>
    <submittedName>
        <fullName evidence="12">Metalloproteinase inhibitor 1-like</fullName>
    </submittedName>
</protein>
<keyword evidence="13" id="KW-1185">Reference proteome</keyword>
<dbReference type="PROSITE" id="PS50189">
    <property type="entry name" value="NTR"/>
    <property type="match status" value="1"/>
</dbReference>
<dbReference type="GO" id="GO:0008191">
    <property type="term" value="F:metalloendopeptidase inhibitor activity"/>
    <property type="evidence" value="ECO:0007669"/>
    <property type="project" value="InterPro"/>
</dbReference>
<dbReference type="Gene3D" id="2.40.50.120">
    <property type="match status" value="1"/>
</dbReference>